<dbReference type="RefSeq" id="WP_087705838.1">
    <property type="nucleotide sequence ID" value="NZ_JAKYXK010000014.1"/>
</dbReference>
<evidence type="ECO:0000313" key="1">
    <source>
        <dbReference type="EMBL" id="OVE63293.1"/>
    </source>
</evidence>
<dbReference type="Proteomes" id="UP000196355">
    <property type="component" value="Unassembled WGS sequence"/>
</dbReference>
<dbReference type="AlphaFoldDB" id="A0A202CHS4"/>
<comment type="caution">
    <text evidence="1">The sequence shown here is derived from an EMBL/GenBank/DDBJ whole genome shotgun (WGS) entry which is preliminary data.</text>
</comment>
<dbReference type="EMBL" id="MVAG01000024">
    <property type="protein sequence ID" value="OVE63293.1"/>
    <property type="molecule type" value="Genomic_DNA"/>
</dbReference>
<sequence length="62" mass="6892">MKNLRKLSKHELKSVLGGIETCDQNCITGYYKCCIPRQRYYCLPIGTKCTSNNGPGNPGEPV</sequence>
<evidence type="ECO:0008006" key="3">
    <source>
        <dbReference type="Google" id="ProtNLM"/>
    </source>
</evidence>
<reference evidence="2" key="1">
    <citation type="submission" date="2017-02" db="EMBL/GenBank/DDBJ databases">
        <authorList>
            <person name="Tetz G."/>
            <person name="Tetz V."/>
        </authorList>
    </citation>
    <scope>NUCLEOTIDE SEQUENCE [LARGE SCALE GENOMIC DNA]</scope>
    <source>
        <strain evidence="2">VT16-26</strain>
    </source>
</reference>
<evidence type="ECO:0000313" key="2">
    <source>
        <dbReference type="Proteomes" id="UP000196355"/>
    </source>
</evidence>
<gene>
    <name evidence="1" type="ORF">B0E34_00470</name>
</gene>
<name>A0A202CHS4_9FLAO</name>
<dbReference type="InterPro" id="IPR058074">
    <property type="entry name" value="Bacteriocin-like"/>
</dbReference>
<proteinExistence type="predicted"/>
<protein>
    <recommendedName>
        <fullName evidence="3">Bacteriocin</fullName>
    </recommendedName>
</protein>
<keyword evidence="2" id="KW-1185">Reference proteome</keyword>
<accession>A0A202CHS4</accession>
<organism evidence="1 2">
    <name type="scientific">Chryseobacterium mucoviscidosis</name>
    <dbReference type="NCBI Taxonomy" id="1945581"/>
    <lineage>
        <taxon>Bacteria</taxon>
        <taxon>Pseudomonadati</taxon>
        <taxon>Bacteroidota</taxon>
        <taxon>Flavobacteriia</taxon>
        <taxon>Flavobacteriales</taxon>
        <taxon>Weeksellaceae</taxon>
        <taxon>Chryseobacterium group</taxon>
        <taxon>Chryseobacterium</taxon>
    </lineage>
</organism>
<dbReference type="NCBIfam" id="NF047798">
    <property type="entry name" value="leader_Chryseo"/>
    <property type="match status" value="1"/>
</dbReference>